<dbReference type="CDD" id="cd00088">
    <property type="entry name" value="HPT"/>
    <property type="match status" value="1"/>
</dbReference>
<feature type="domain" description="Histidine kinase" evidence="9">
    <location>
        <begin position="253"/>
        <end position="519"/>
    </location>
</feature>
<dbReference type="SUPFAM" id="SSF52172">
    <property type="entry name" value="CheY-like"/>
    <property type="match status" value="1"/>
</dbReference>
<comment type="caution">
    <text evidence="13">The sequence shown here is derived from an EMBL/GenBank/DDBJ whole genome shotgun (WGS) entry which is preliminary data.</text>
</comment>
<evidence type="ECO:0000259" key="10">
    <source>
        <dbReference type="PROSITE" id="PS50110"/>
    </source>
</evidence>
<dbReference type="InterPro" id="IPR036061">
    <property type="entry name" value="CheW-like_dom_sf"/>
</dbReference>
<keyword evidence="5 13" id="KW-0418">Kinase</keyword>
<feature type="domain" description="Response regulatory" evidence="10">
    <location>
        <begin position="681"/>
        <end position="797"/>
    </location>
</feature>
<dbReference type="PROSITE" id="PS50109">
    <property type="entry name" value="HIS_KIN"/>
    <property type="match status" value="1"/>
</dbReference>
<dbReference type="RefSeq" id="WP_330485929.1">
    <property type="nucleotide sequence ID" value="NZ_JAZBJZ010000138.1"/>
</dbReference>
<evidence type="ECO:0000256" key="3">
    <source>
        <dbReference type="ARBA" id="ARBA00022553"/>
    </source>
</evidence>
<evidence type="ECO:0000256" key="8">
    <source>
        <dbReference type="PROSITE-ProRule" id="PRU00169"/>
    </source>
</evidence>
<keyword evidence="14" id="KW-1185">Reference proteome</keyword>
<dbReference type="GO" id="GO:0005737">
    <property type="term" value="C:cytoplasm"/>
    <property type="evidence" value="ECO:0007669"/>
    <property type="project" value="InterPro"/>
</dbReference>
<dbReference type="FunFam" id="3.30.565.10:FF:000016">
    <property type="entry name" value="Chemotaxis protein CheA, putative"/>
    <property type="match status" value="1"/>
</dbReference>
<keyword evidence="3 8" id="KW-0597">Phosphoprotein</keyword>
<feature type="domain" description="HPt" evidence="12">
    <location>
        <begin position="1"/>
        <end position="105"/>
    </location>
</feature>
<protein>
    <recommendedName>
        <fullName evidence="2">histidine kinase</fullName>
        <ecNumber evidence="2">2.7.13.3</ecNumber>
    </recommendedName>
</protein>
<dbReference type="InterPro" id="IPR011006">
    <property type="entry name" value="CheY-like_superfamily"/>
</dbReference>
<evidence type="ECO:0000259" key="11">
    <source>
        <dbReference type="PROSITE" id="PS50851"/>
    </source>
</evidence>
<sequence length="798" mass="88090">MIIEDEELRVLYKVASSEHIQKIEAGILHLEKHPQDTNRLEEMLREAHSLKGDSRMLGVSEAETLIHQIEEIFASVKKGETHLTSDLCDRLYKGVDAVSKIAHEAVTGQPANVQVFSVLAQLMGADMDEETAPTMESTNSLEASAKVSSEVLAQAMDDEALHTMFADFLKQENASSPSAEVLTSPATDPVAELLAESMATLNSESQAAINDYQIDTLRVESSRLDRLLTQASELLVTQGRFSDRTNDIQTIQNLWQEWDREAFASRLAFDELERRMQGSEELKPIRDFYHLVDRQLEQLGNLVNQLKNTASDDVARLEIVSKDLESGIRKLRQMPISTIFNLLPRSVRDLSRELGKEVELIVEGGDTPADKQILEAIKAPLSHLVRNAIDHGIESPKERQAQGKSPTAKLRLRAYQTSNAVCFEVQDDGRGLDLEAIKHTALRQKLHSEAELAAMNTAQIQSLIFNPGFSTRTNVSEISGRGVGLDVVRANVERLKGNLQLESTPGKGCLFRLTLKTNLATTYVLIVEVNQTIYALPLEYVQTMMLVSPQEIFAIEGSQTITFEGEPVSVVWLADLLGLSVSAPASTAGLNSGLNLPCIMMQIGTERLGVLVDGLLEQQEIVMKPQSKLLKRVRNIAGATIRGNGEVCMVLNPQDLFKSAKKGTSSVSVEEVLQQAQAKHRILLCDDSIPIRTQLKRILEGYGYDVTAAVDGQDGFDKLRTGSFDAVVSDVQMPNLDGLGLAARIRQFQEYDELPVVLITTLASEEDKRLGAQAGANAYLTKGDFDQRVLLDTLRRLI</sequence>
<dbReference type="InterPro" id="IPR003594">
    <property type="entry name" value="HATPase_dom"/>
</dbReference>
<dbReference type="AlphaFoldDB" id="A0AAW9Q4N6"/>
<evidence type="ECO:0000259" key="9">
    <source>
        <dbReference type="PROSITE" id="PS50109"/>
    </source>
</evidence>
<name>A0AAW9Q4N6_9CYAN</name>
<comment type="catalytic activity">
    <reaction evidence="1">
        <text>ATP + protein L-histidine = ADP + protein N-phospho-L-histidine.</text>
        <dbReference type="EC" id="2.7.13.3"/>
    </reaction>
</comment>
<dbReference type="EMBL" id="JAZBJZ010000138">
    <property type="protein sequence ID" value="MEE3719493.1"/>
    <property type="molecule type" value="Genomic_DNA"/>
</dbReference>
<dbReference type="EC" id="2.7.13.3" evidence="2"/>
<proteinExistence type="predicted"/>
<evidence type="ECO:0000313" key="14">
    <source>
        <dbReference type="Proteomes" id="UP001333818"/>
    </source>
</evidence>
<dbReference type="SMART" id="SM00073">
    <property type="entry name" value="HPT"/>
    <property type="match status" value="1"/>
</dbReference>
<dbReference type="InterPro" id="IPR005467">
    <property type="entry name" value="His_kinase_dom"/>
</dbReference>
<evidence type="ECO:0000256" key="6">
    <source>
        <dbReference type="ARBA" id="ARBA00023012"/>
    </source>
</evidence>
<accession>A0AAW9Q4N6</accession>
<dbReference type="PRINTS" id="PR00344">
    <property type="entry name" value="BCTRLSENSOR"/>
</dbReference>
<dbReference type="InterPro" id="IPR008207">
    <property type="entry name" value="Sig_transdc_His_kin_Hpt_dom"/>
</dbReference>
<evidence type="ECO:0000256" key="7">
    <source>
        <dbReference type="PROSITE-ProRule" id="PRU00110"/>
    </source>
</evidence>
<dbReference type="InterPro" id="IPR036641">
    <property type="entry name" value="HPT_dom_sf"/>
</dbReference>
<evidence type="ECO:0000259" key="12">
    <source>
        <dbReference type="PROSITE" id="PS50894"/>
    </source>
</evidence>
<dbReference type="GO" id="GO:0000155">
    <property type="term" value="F:phosphorelay sensor kinase activity"/>
    <property type="evidence" value="ECO:0007669"/>
    <property type="project" value="InterPro"/>
</dbReference>
<dbReference type="InterPro" id="IPR001789">
    <property type="entry name" value="Sig_transdc_resp-reg_receiver"/>
</dbReference>
<dbReference type="Gene3D" id="1.20.120.160">
    <property type="entry name" value="HPT domain"/>
    <property type="match status" value="1"/>
</dbReference>
<feature type="modified residue" description="Phosphohistidine" evidence="7">
    <location>
        <position position="48"/>
    </location>
</feature>
<dbReference type="SMART" id="SM00260">
    <property type="entry name" value="CheW"/>
    <property type="match status" value="1"/>
</dbReference>
<reference evidence="13" key="1">
    <citation type="submission" date="2024-01" db="EMBL/GenBank/DDBJ databases">
        <title>Bank of Algae and Cyanobacteria of the Azores (BACA) strain genomes.</title>
        <authorList>
            <person name="Luz R."/>
            <person name="Cordeiro R."/>
            <person name="Fonseca A."/>
            <person name="Goncalves V."/>
        </authorList>
    </citation>
    <scope>NUCLEOTIDE SEQUENCE</scope>
    <source>
        <strain evidence="13">BACA0141</strain>
    </source>
</reference>
<dbReference type="SMART" id="SM00387">
    <property type="entry name" value="HATPase_c"/>
    <property type="match status" value="1"/>
</dbReference>
<keyword evidence="4 13" id="KW-0808">Transferase</keyword>
<dbReference type="Gene3D" id="2.30.30.40">
    <property type="entry name" value="SH3 Domains"/>
    <property type="match status" value="1"/>
</dbReference>
<feature type="domain" description="CheW-like" evidence="11">
    <location>
        <begin position="521"/>
        <end position="662"/>
    </location>
</feature>
<evidence type="ECO:0000256" key="4">
    <source>
        <dbReference type="ARBA" id="ARBA00022679"/>
    </source>
</evidence>
<dbReference type="GO" id="GO:0006935">
    <property type="term" value="P:chemotaxis"/>
    <property type="evidence" value="ECO:0007669"/>
    <property type="project" value="InterPro"/>
</dbReference>
<organism evidence="13 14">
    <name type="scientific">Tumidithrix elongata BACA0141</name>
    <dbReference type="NCBI Taxonomy" id="2716417"/>
    <lineage>
        <taxon>Bacteria</taxon>
        <taxon>Bacillati</taxon>
        <taxon>Cyanobacteriota</taxon>
        <taxon>Cyanophyceae</taxon>
        <taxon>Pseudanabaenales</taxon>
        <taxon>Pseudanabaenaceae</taxon>
        <taxon>Tumidithrix</taxon>
        <taxon>Tumidithrix elongata</taxon>
    </lineage>
</organism>
<dbReference type="InterPro" id="IPR036890">
    <property type="entry name" value="HATPase_C_sf"/>
</dbReference>
<dbReference type="Pfam" id="PF00072">
    <property type="entry name" value="Response_reg"/>
    <property type="match status" value="1"/>
</dbReference>
<keyword evidence="6" id="KW-0902">Two-component regulatory system</keyword>
<dbReference type="Pfam" id="PF02518">
    <property type="entry name" value="HATPase_c"/>
    <property type="match status" value="1"/>
</dbReference>
<gene>
    <name evidence="13" type="ORF">V2H45_22370</name>
</gene>
<dbReference type="SUPFAM" id="SSF47226">
    <property type="entry name" value="Histidine-containing phosphotransfer domain, HPT domain"/>
    <property type="match status" value="1"/>
</dbReference>
<dbReference type="Pfam" id="PF01627">
    <property type="entry name" value="Hpt"/>
    <property type="match status" value="1"/>
</dbReference>
<dbReference type="SMART" id="SM00448">
    <property type="entry name" value="REC"/>
    <property type="match status" value="1"/>
</dbReference>
<dbReference type="InterPro" id="IPR002545">
    <property type="entry name" value="CheW-lke_dom"/>
</dbReference>
<dbReference type="PROSITE" id="PS50894">
    <property type="entry name" value="HPT"/>
    <property type="match status" value="1"/>
</dbReference>
<dbReference type="InterPro" id="IPR051315">
    <property type="entry name" value="Bact_Chemotaxis_CheA"/>
</dbReference>
<dbReference type="PROSITE" id="PS50851">
    <property type="entry name" value="CHEW"/>
    <property type="match status" value="1"/>
</dbReference>
<dbReference type="SMART" id="SM01231">
    <property type="entry name" value="H-kinase_dim"/>
    <property type="match status" value="1"/>
</dbReference>
<dbReference type="Gene3D" id="3.30.565.10">
    <property type="entry name" value="Histidine kinase-like ATPase, C-terminal domain"/>
    <property type="match status" value="1"/>
</dbReference>
<dbReference type="PROSITE" id="PS50110">
    <property type="entry name" value="RESPONSE_REGULATORY"/>
    <property type="match status" value="1"/>
</dbReference>
<feature type="modified residue" description="4-aspartylphosphate" evidence="8">
    <location>
        <position position="730"/>
    </location>
</feature>
<dbReference type="Proteomes" id="UP001333818">
    <property type="component" value="Unassembled WGS sequence"/>
</dbReference>
<dbReference type="SUPFAM" id="SSF55874">
    <property type="entry name" value="ATPase domain of HSP90 chaperone/DNA topoisomerase II/histidine kinase"/>
    <property type="match status" value="1"/>
</dbReference>
<evidence type="ECO:0000256" key="2">
    <source>
        <dbReference type="ARBA" id="ARBA00012438"/>
    </source>
</evidence>
<evidence type="ECO:0000256" key="5">
    <source>
        <dbReference type="ARBA" id="ARBA00022777"/>
    </source>
</evidence>
<dbReference type="Pfam" id="PF01584">
    <property type="entry name" value="CheW"/>
    <property type="match status" value="1"/>
</dbReference>
<dbReference type="PANTHER" id="PTHR43395">
    <property type="entry name" value="SENSOR HISTIDINE KINASE CHEA"/>
    <property type="match status" value="1"/>
</dbReference>
<dbReference type="InterPro" id="IPR037006">
    <property type="entry name" value="CheA-like_homodim_sf"/>
</dbReference>
<dbReference type="PANTHER" id="PTHR43395:SF1">
    <property type="entry name" value="CHEMOTAXIS PROTEIN CHEA"/>
    <property type="match status" value="1"/>
</dbReference>
<dbReference type="Gene3D" id="3.40.50.2300">
    <property type="match status" value="1"/>
</dbReference>
<dbReference type="SUPFAM" id="SSF50341">
    <property type="entry name" value="CheW-like"/>
    <property type="match status" value="1"/>
</dbReference>
<dbReference type="InterPro" id="IPR004358">
    <property type="entry name" value="Sig_transdc_His_kin-like_C"/>
</dbReference>
<dbReference type="InterPro" id="IPR004105">
    <property type="entry name" value="CheA-like_dim"/>
</dbReference>
<evidence type="ECO:0000256" key="1">
    <source>
        <dbReference type="ARBA" id="ARBA00000085"/>
    </source>
</evidence>
<dbReference type="Gene3D" id="1.10.287.560">
    <property type="entry name" value="Histidine kinase CheA-like, homodimeric domain"/>
    <property type="match status" value="1"/>
</dbReference>
<evidence type="ECO:0000313" key="13">
    <source>
        <dbReference type="EMBL" id="MEE3719493.1"/>
    </source>
</evidence>